<dbReference type="GO" id="GO:0043565">
    <property type="term" value="F:sequence-specific DNA binding"/>
    <property type="evidence" value="ECO:0007669"/>
    <property type="project" value="UniProtKB-UniRule"/>
</dbReference>
<dbReference type="PANTHER" id="PTHR46600">
    <property type="entry name" value="THAP DOMAIN-CONTAINING"/>
    <property type="match status" value="1"/>
</dbReference>
<dbReference type="SMART" id="SM00692">
    <property type="entry name" value="DM3"/>
    <property type="match status" value="1"/>
</dbReference>
<dbReference type="InterPro" id="IPR006612">
    <property type="entry name" value="THAP_Znf"/>
</dbReference>
<evidence type="ECO:0000256" key="1">
    <source>
        <dbReference type="ARBA" id="ARBA00022723"/>
    </source>
</evidence>
<keyword evidence="6" id="KW-0175">Coiled coil</keyword>
<dbReference type="GO" id="GO:0003700">
    <property type="term" value="F:DNA-binding transcription factor activity"/>
    <property type="evidence" value="ECO:0007669"/>
    <property type="project" value="UniProtKB-UniRule"/>
</dbReference>
<name>A0A9D3MJ46_ANGAN</name>
<evidence type="ECO:0000256" key="2">
    <source>
        <dbReference type="ARBA" id="ARBA00022771"/>
    </source>
</evidence>
<evidence type="ECO:0000313" key="10">
    <source>
        <dbReference type="Proteomes" id="UP001044222"/>
    </source>
</evidence>
<evidence type="ECO:0000256" key="5">
    <source>
        <dbReference type="PROSITE-ProRule" id="PRU00309"/>
    </source>
</evidence>
<protein>
    <recommendedName>
        <fullName evidence="6">THAP domain-containing protein 1</fullName>
    </recommendedName>
</protein>
<sequence>MSKVHFTCAVAGCTASNVSMHTLPRDTALRREWVNFIFSNEVPENVSQHLRLCTAHFSPDCIGNQARYNAGFASKLLLTPGAVPTVLKPASHIQQVCDAKPDSDEEEEEEAEGERVPHAVAEMCLLTALRWQRQQREALPQHRRVLRELHSLASRKREMTFSGPADSSAAYAGGNPSKRTRPERAVQRWVRVTEEGEELGGGGLYTHGTTPELSRVEDLVKVEVEVEVADGAKLALGTRRRPGRAGAAPVSGGRAGAERAVSRRTSPAPTADQAIN</sequence>
<dbReference type="PROSITE" id="PS50950">
    <property type="entry name" value="ZF_THAP"/>
    <property type="match status" value="1"/>
</dbReference>
<dbReference type="Pfam" id="PF05485">
    <property type="entry name" value="THAP"/>
    <property type="match status" value="1"/>
</dbReference>
<dbReference type="InterPro" id="IPR026516">
    <property type="entry name" value="THAP1/10"/>
</dbReference>
<comment type="caution">
    <text evidence="9">The sequence shown here is derived from an EMBL/GenBank/DDBJ whole genome shotgun (WGS) entry which is preliminary data.</text>
</comment>
<feature type="region of interest" description="Disordered" evidence="7">
    <location>
        <begin position="238"/>
        <end position="276"/>
    </location>
</feature>
<comment type="subcellular location">
    <subcellularLocation>
        <location evidence="6">Nucleus</location>
        <location evidence="6">Nucleoplasm</location>
    </subcellularLocation>
</comment>
<evidence type="ECO:0000256" key="4">
    <source>
        <dbReference type="ARBA" id="ARBA00023125"/>
    </source>
</evidence>
<keyword evidence="4 5" id="KW-0238">DNA-binding</keyword>
<keyword evidence="6" id="KW-0539">Nucleus</keyword>
<keyword evidence="6" id="KW-0805">Transcription regulation</keyword>
<reference evidence="9" key="1">
    <citation type="submission" date="2021-01" db="EMBL/GenBank/DDBJ databases">
        <title>A chromosome-scale assembly of European eel, Anguilla anguilla.</title>
        <authorList>
            <person name="Henkel C."/>
            <person name="Jong-Raadsen S.A."/>
            <person name="Dufour S."/>
            <person name="Weltzien F.-A."/>
            <person name="Palstra A.P."/>
            <person name="Pelster B."/>
            <person name="Spaink H.P."/>
            <person name="Van Den Thillart G.E."/>
            <person name="Jansen H."/>
            <person name="Zahm M."/>
            <person name="Klopp C."/>
            <person name="Cedric C."/>
            <person name="Louis A."/>
            <person name="Berthelot C."/>
            <person name="Parey E."/>
            <person name="Roest Crollius H."/>
            <person name="Montfort J."/>
            <person name="Robinson-Rechavi M."/>
            <person name="Bucao C."/>
            <person name="Bouchez O."/>
            <person name="Gislard M."/>
            <person name="Lluch J."/>
            <person name="Milhes M."/>
            <person name="Lampietro C."/>
            <person name="Lopez Roques C."/>
            <person name="Donnadieu C."/>
            <person name="Braasch I."/>
            <person name="Desvignes T."/>
            <person name="Postlethwait J."/>
            <person name="Bobe J."/>
            <person name="Guiguen Y."/>
            <person name="Dirks R."/>
        </authorList>
    </citation>
    <scope>NUCLEOTIDE SEQUENCE</scope>
    <source>
        <strain evidence="9">Tag_6206</strain>
        <tissue evidence="9">Liver</tissue>
    </source>
</reference>
<organism evidence="9 10">
    <name type="scientific">Anguilla anguilla</name>
    <name type="common">European freshwater eel</name>
    <name type="synonym">Muraena anguilla</name>
    <dbReference type="NCBI Taxonomy" id="7936"/>
    <lineage>
        <taxon>Eukaryota</taxon>
        <taxon>Metazoa</taxon>
        <taxon>Chordata</taxon>
        <taxon>Craniata</taxon>
        <taxon>Vertebrata</taxon>
        <taxon>Euteleostomi</taxon>
        <taxon>Actinopterygii</taxon>
        <taxon>Neopterygii</taxon>
        <taxon>Teleostei</taxon>
        <taxon>Anguilliformes</taxon>
        <taxon>Anguillidae</taxon>
        <taxon>Anguilla</taxon>
    </lineage>
</organism>
<proteinExistence type="inferred from homology"/>
<evidence type="ECO:0000256" key="6">
    <source>
        <dbReference type="RuleBase" id="RU369073"/>
    </source>
</evidence>
<evidence type="ECO:0000259" key="8">
    <source>
        <dbReference type="PROSITE" id="PS50950"/>
    </source>
</evidence>
<feature type="compositionally biased region" description="Polar residues" evidence="7">
    <location>
        <begin position="263"/>
        <end position="276"/>
    </location>
</feature>
<evidence type="ECO:0000256" key="3">
    <source>
        <dbReference type="ARBA" id="ARBA00022833"/>
    </source>
</evidence>
<keyword evidence="6" id="KW-0804">Transcription</keyword>
<dbReference type="AlphaFoldDB" id="A0A9D3MJ46"/>
<gene>
    <name evidence="9" type="ORF">ANANG_G00076290</name>
</gene>
<dbReference type="EMBL" id="JAFIRN010000004">
    <property type="protein sequence ID" value="KAG5849871.1"/>
    <property type="molecule type" value="Genomic_DNA"/>
</dbReference>
<feature type="region of interest" description="Disordered" evidence="7">
    <location>
        <begin position="158"/>
        <end position="184"/>
    </location>
</feature>
<keyword evidence="3" id="KW-0862">Zinc</keyword>
<keyword evidence="1" id="KW-0479">Metal-binding</keyword>
<dbReference type="GO" id="GO:0008270">
    <property type="term" value="F:zinc ion binding"/>
    <property type="evidence" value="ECO:0007669"/>
    <property type="project" value="UniProtKB-KW"/>
</dbReference>
<dbReference type="GO" id="GO:0005654">
    <property type="term" value="C:nucleoplasm"/>
    <property type="evidence" value="ECO:0007669"/>
    <property type="project" value="UniProtKB-SubCell"/>
</dbReference>
<keyword evidence="6" id="KW-0131">Cell cycle</keyword>
<feature type="domain" description="THAP-type" evidence="8">
    <location>
        <begin position="1"/>
        <end position="87"/>
    </location>
</feature>
<dbReference type="SUPFAM" id="SSF57716">
    <property type="entry name" value="Glucocorticoid receptor-like (DNA-binding domain)"/>
    <property type="match status" value="1"/>
</dbReference>
<dbReference type="PANTHER" id="PTHR46600:SF11">
    <property type="entry name" value="THAP DOMAIN-CONTAINING PROTEIN 10"/>
    <property type="match status" value="1"/>
</dbReference>
<keyword evidence="10" id="KW-1185">Reference proteome</keyword>
<dbReference type="Proteomes" id="UP001044222">
    <property type="component" value="Unassembled WGS sequence"/>
</dbReference>
<dbReference type="GO" id="GO:0001935">
    <property type="term" value="P:endothelial cell proliferation"/>
    <property type="evidence" value="ECO:0007669"/>
    <property type="project" value="UniProtKB-UniRule"/>
</dbReference>
<dbReference type="SMART" id="SM00980">
    <property type="entry name" value="THAP"/>
    <property type="match status" value="1"/>
</dbReference>
<keyword evidence="2 5" id="KW-0863">Zinc-finger</keyword>
<evidence type="ECO:0000256" key="7">
    <source>
        <dbReference type="SAM" id="MobiDB-lite"/>
    </source>
</evidence>
<comment type="similarity">
    <text evidence="6">Belongs to the THAP1 family.</text>
</comment>
<accession>A0A9D3MJ46</accession>
<evidence type="ECO:0000313" key="9">
    <source>
        <dbReference type="EMBL" id="KAG5849871.1"/>
    </source>
</evidence>
<comment type="function">
    <text evidence="6">DNA-binding transcription regulator that regulates endothelial cell proliferation and G1/S cell-cycle progression. Specifically binds the 5'-[AT]NTNN[GT]GGCA[AGT]-3' core DNA sequence and acts by modulating expression of pRB-E2F cell-cycle target genes.</text>
</comment>